<dbReference type="AlphaFoldDB" id="A0A9W7NH70"/>
<dbReference type="Proteomes" id="UP000480854">
    <property type="component" value="Unassembled WGS sequence"/>
</dbReference>
<name>A0A9W7NH70_9PROT</name>
<dbReference type="SUPFAM" id="SSF53756">
    <property type="entry name" value="UDP-Glycosyltransferase/glycogen phosphorylase"/>
    <property type="match status" value="1"/>
</dbReference>
<sequence>MAQQDNRNTLDGTARDLVRRGAERHQAGAPGAAEDLYRQALAVDGRNADALHLLGVARAQLGHPREGAVLVSRAVAINPNAASYRTNLARILRGAAERPDAVRIFCEAGGAFFDEGDLGHATQALRHALSLSPADITALHDLASATNRLGQAGTACALADRLRRLDPGLIEGHLIAGAARKAAGDLDGAANALADALRLRPQDAAIRTERANALKIAGRMGTAEAEYRRAAALDPGLHTAQFNLGVTLADLGRARDSIAPYRRAAALRPDHAATRFNLGAQLLKAGVWPDCWIENEWRFAYGVPLPDYGIPRWSGEPLEGRRLLLWSEAGQGDGIQIVRIARRLAAMGARVGVSCSPSLVRLFDSVPGVSQAMTEDGVESGAWDFWSPTYSVPAILRLTMDQIPQDFPYVGDRFPGDERFDPHFAEGDALRVGLVWSGERYTAGTGYASMNQRRSMGFDVMEPLLDTPGARFHSLQMGGAAAEAAVAVAAGRLTDPMAQVRDFADTAGLIRRLDLVISVDTSTAHLAGALDKPVWLLSRLDGCCRWMEPMESTPWYRSMRLFHQTVRDDWHEVIERVAAELARTIKSRNRCCHPGEEAQGRKGSARTWPFSGTGTP</sequence>
<dbReference type="PROSITE" id="PS50005">
    <property type="entry name" value="TPR"/>
    <property type="match status" value="2"/>
</dbReference>
<dbReference type="SMART" id="SM00028">
    <property type="entry name" value="TPR"/>
    <property type="match status" value="6"/>
</dbReference>
<accession>A0A9W7NH70</accession>
<feature type="region of interest" description="Disordered" evidence="2">
    <location>
        <begin position="592"/>
        <end position="616"/>
    </location>
</feature>
<dbReference type="PANTHER" id="PTHR44998">
    <property type="match status" value="1"/>
</dbReference>
<dbReference type="RefSeq" id="WP_149470473.1">
    <property type="nucleotide sequence ID" value="NZ_QOKW01000016.1"/>
</dbReference>
<dbReference type="InterPro" id="IPR011990">
    <property type="entry name" value="TPR-like_helical_dom_sf"/>
</dbReference>
<comment type="caution">
    <text evidence="3">The sequence shown here is derived from an EMBL/GenBank/DDBJ whole genome shotgun (WGS) entry which is preliminary data.</text>
</comment>
<dbReference type="SUPFAM" id="SSF48452">
    <property type="entry name" value="TPR-like"/>
    <property type="match status" value="2"/>
</dbReference>
<evidence type="ECO:0000313" key="4">
    <source>
        <dbReference type="Proteomes" id="UP000480854"/>
    </source>
</evidence>
<keyword evidence="1" id="KW-0802">TPR repeat</keyword>
<feature type="repeat" description="TPR" evidence="1">
    <location>
        <begin position="102"/>
        <end position="135"/>
    </location>
</feature>
<dbReference type="Gene3D" id="3.40.50.2000">
    <property type="entry name" value="Glycogen Phosphorylase B"/>
    <property type="match status" value="1"/>
</dbReference>
<evidence type="ECO:0000256" key="1">
    <source>
        <dbReference type="PROSITE-ProRule" id="PRU00339"/>
    </source>
</evidence>
<evidence type="ECO:0000256" key="2">
    <source>
        <dbReference type="SAM" id="MobiDB-lite"/>
    </source>
</evidence>
<organism evidence="3 4">
    <name type="scientific">Roseomonas genomospecies 6</name>
    <dbReference type="NCBI Taxonomy" id="214106"/>
    <lineage>
        <taxon>Bacteria</taxon>
        <taxon>Pseudomonadati</taxon>
        <taxon>Pseudomonadota</taxon>
        <taxon>Alphaproteobacteria</taxon>
        <taxon>Acetobacterales</taxon>
        <taxon>Roseomonadaceae</taxon>
        <taxon>Roseomonas</taxon>
    </lineage>
</organism>
<dbReference type="Gene3D" id="1.25.40.10">
    <property type="entry name" value="Tetratricopeptide repeat domain"/>
    <property type="match status" value="3"/>
</dbReference>
<protein>
    <recommendedName>
        <fullName evidence="5">Tetratricopeptide repeat protein</fullName>
    </recommendedName>
</protein>
<feature type="repeat" description="TPR" evidence="1">
    <location>
        <begin position="238"/>
        <end position="271"/>
    </location>
</feature>
<dbReference type="InterPro" id="IPR019734">
    <property type="entry name" value="TPR_rpt"/>
</dbReference>
<dbReference type="Pfam" id="PF14559">
    <property type="entry name" value="TPR_19"/>
    <property type="match status" value="1"/>
</dbReference>
<proteinExistence type="predicted"/>
<gene>
    <name evidence="3" type="ORF">DS843_19260</name>
</gene>
<evidence type="ECO:0000313" key="3">
    <source>
        <dbReference type="EMBL" id="KAA0678568.1"/>
    </source>
</evidence>
<keyword evidence="4" id="KW-1185">Reference proteome</keyword>
<evidence type="ECO:0008006" key="5">
    <source>
        <dbReference type="Google" id="ProtNLM"/>
    </source>
</evidence>
<dbReference type="OrthoDB" id="9778733at2"/>
<dbReference type="EMBL" id="QOKW01000016">
    <property type="protein sequence ID" value="KAA0678568.1"/>
    <property type="molecule type" value="Genomic_DNA"/>
</dbReference>
<reference evidence="3 4" key="1">
    <citation type="submission" date="2018-07" db="EMBL/GenBank/DDBJ databases">
        <title>Genome sequence of Azospirillum sp. ATCC 49961.</title>
        <authorList>
            <person name="Sant'Anna F.H."/>
            <person name="Baldani J.I."/>
            <person name="Zilli J.E."/>
            <person name="Reis V.M."/>
            <person name="Hartmann A."/>
            <person name="Cruz L."/>
            <person name="de Souza E.M."/>
            <person name="de Oliveira Pedrosa F."/>
            <person name="Passaglia L.M.P."/>
        </authorList>
    </citation>
    <scope>NUCLEOTIDE SEQUENCE [LARGE SCALE GENOMIC DNA]</scope>
    <source>
        <strain evidence="3 4">ATCC 49961</strain>
    </source>
</reference>
<dbReference type="PANTHER" id="PTHR44998:SF1">
    <property type="entry name" value="UDP-N-ACETYLGLUCOSAMINE--PEPTIDE N-ACETYLGLUCOSAMINYLTRANSFERASE 110 KDA SUBUNIT"/>
    <property type="match status" value="1"/>
</dbReference>